<dbReference type="InterPro" id="IPR017782">
    <property type="entry name" value="Hydroxyacylglutathione_Hdrlase"/>
</dbReference>
<dbReference type="CDD" id="cd07723">
    <property type="entry name" value="hydroxyacylglutathione_hydrolase_MBL-fold"/>
    <property type="match status" value="1"/>
</dbReference>
<evidence type="ECO:0000256" key="3">
    <source>
        <dbReference type="ARBA" id="ARBA00006759"/>
    </source>
</evidence>
<dbReference type="NCBIfam" id="TIGR03413">
    <property type="entry name" value="GSH_gloB"/>
    <property type="match status" value="1"/>
</dbReference>
<dbReference type="Pfam" id="PF00753">
    <property type="entry name" value="Lactamase_B"/>
    <property type="match status" value="1"/>
</dbReference>
<feature type="binding site" evidence="7">
    <location>
        <position position="130"/>
    </location>
    <ligand>
        <name>Zn(2+)</name>
        <dbReference type="ChEBI" id="CHEBI:29105"/>
        <label>2</label>
    </ligand>
</feature>
<comment type="function">
    <text evidence="7">Thiolesterase that catalyzes the hydrolysis of S-D-lactoyl-glutathione to form glutathione and D-lactic acid.</text>
</comment>
<feature type="binding site" evidence="7">
    <location>
        <position position="58"/>
    </location>
    <ligand>
        <name>Zn(2+)</name>
        <dbReference type="ChEBI" id="CHEBI:29105"/>
        <label>2</label>
    </ligand>
</feature>
<comment type="catalytic activity">
    <reaction evidence="1 7">
        <text>an S-(2-hydroxyacyl)glutathione + H2O = a 2-hydroxy carboxylate + glutathione + H(+)</text>
        <dbReference type="Rhea" id="RHEA:21864"/>
        <dbReference type="ChEBI" id="CHEBI:15377"/>
        <dbReference type="ChEBI" id="CHEBI:15378"/>
        <dbReference type="ChEBI" id="CHEBI:57925"/>
        <dbReference type="ChEBI" id="CHEBI:58896"/>
        <dbReference type="ChEBI" id="CHEBI:71261"/>
        <dbReference type="EC" id="3.1.2.6"/>
    </reaction>
</comment>
<gene>
    <name evidence="7 9" type="primary">gloB</name>
    <name evidence="9" type="ORF">GJ668_10645</name>
</gene>
<protein>
    <recommendedName>
        <fullName evidence="7">Hydroxyacylglutathione hydrolase</fullName>
        <ecNumber evidence="7">3.1.2.6</ecNumber>
    </recommendedName>
    <alternativeName>
        <fullName evidence="7">Glyoxalase II</fullName>
        <shortName evidence="7">Glx II</shortName>
    </alternativeName>
</protein>
<evidence type="ECO:0000256" key="7">
    <source>
        <dbReference type="HAMAP-Rule" id="MF_01374"/>
    </source>
</evidence>
<dbReference type="AlphaFoldDB" id="A0A6N8EFV8"/>
<keyword evidence="5 7" id="KW-0378">Hydrolase</keyword>
<comment type="subunit">
    <text evidence="7">Monomer.</text>
</comment>
<name>A0A6N8EFV8_9GAMM</name>
<keyword evidence="6 7" id="KW-0862">Zinc</keyword>
<feature type="binding site" evidence="7">
    <location>
        <position position="168"/>
    </location>
    <ligand>
        <name>Zn(2+)</name>
        <dbReference type="ChEBI" id="CHEBI:29105"/>
        <label>2</label>
    </ligand>
</feature>
<sequence>MLDVQPIPAFEDNYIWLLTEGSGNAVVVDPGDAEPVLERLSAERLTLTSVLITHHHADHTGGLEALLAAVPTLEINGPDDDRIRALSHRRGEGETFTPAGLTTPFQVLEVPGHTSSHIAYLGAGCLFCGDTLFAAGCGRVFDGTFEQLAHSLERIAALPADTRCYCAHEYTQANLGFAEWVEPDSQALAERVRQVQLQRSRGQPTVPSRLDLERATNPFLRTCEPNVIAAAEHQAGRRLTTSAEVFTALRRWKDEHYD</sequence>
<evidence type="ECO:0000256" key="4">
    <source>
        <dbReference type="ARBA" id="ARBA00022723"/>
    </source>
</evidence>
<organism evidence="9 10">
    <name type="scientific">Allochromatium palmeri</name>
    <dbReference type="NCBI Taxonomy" id="231048"/>
    <lineage>
        <taxon>Bacteria</taxon>
        <taxon>Pseudomonadati</taxon>
        <taxon>Pseudomonadota</taxon>
        <taxon>Gammaproteobacteria</taxon>
        <taxon>Chromatiales</taxon>
        <taxon>Chromatiaceae</taxon>
        <taxon>Allochromatium</taxon>
    </lineage>
</organism>
<dbReference type="GO" id="GO:0046872">
    <property type="term" value="F:metal ion binding"/>
    <property type="evidence" value="ECO:0007669"/>
    <property type="project" value="UniProtKB-KW"/>
</dbReference>
<evidence type="ECO:0000256" key="6">
    <source>
        <dbReference type="ARBA" id="ARBA00022833"/>
    </source>
</evidence>
<feature type="binding site" evidence="7">
    <location>
        <position position="113"/>
    </location>
    <ligand>
        <name>Zn(2+)</name>
        <dbReference type="ChEBI" id="CHEBI:29105"/>
        <label>1</label>
    </ligand>
</feature>
<feature type="domain" description="Metallo-beta-lactamase" evidence="8">
    <location>
        <begin position="12"/>
        <end position="168"/>
    </location>
</feature>
<comment type="similarity">
    <text evidence="3 7">Belongs to the metallo-beta-lactamase superfamily. Glyoxalase II family.</text>
</comment>
<dbReference type="InterPro" id="IPR050110">
    <property type="entry name" value="Glyoxalase_II_hydrolase"/>
</dbReference>
<dbReference type="HAMAP" id="MF_01374">
    <property type="entry name" value="Glyoxalase_2"/>
    <property type="match status" value="1"/>
</dbReference>
<dbReference type="InterPro" id="IPR036866">
    <property type="entry name" value="RibonucZ/Hydroxyglut_hydro"/>
</dbReference>
<keyword evidence="10" id="KW-1185">Reference proteome</keyword>
<dbReference type="EMBL" id="WNKT01000020">
    <property type="protein sequence ID" value="MTW21546.1"/>
    <property type="molecule type" value="Genomic_DNA"/>
</dbReference>
<reference evidence="9 10" key="1">
    <citation type="submission" date="2019-11" db="EMBL/GenBank/DDBJ databases">
        <title>Whole-genome sequence of the anaerobic purple sulfur bacterium Allochromatium palmeri DSM 15591.</title>
        <authorList>
            <person name="Kyndt J.A."/>
            <person name="Meyer T.E."/>
        </authorList>
    </citation>
    <scope>NUCLEOTIDE SEQUENCE [LARGE SCALE GENOMIC DNA]</scope>
    <source>
        <strain evidence="9 10">DSM 15591</strain>
    </source>
</reference>
<dbReference type="InterPro" id="IPR035680">
    <property type="entry name" value="Clx_II_MBL"/>
</dbReference>
<accession>A0A6N8EFV8</accession>
<dbReference type="PANTHER" id="PTHR43705:SF1">
    <property type="entry name" value="HYDROXYACYLGLUTATHIONE HYDROLASE GLOB"/>
    <property type="match status" value="1"/>
</dbReference>
<dbReference type="InterPro" id="IPR032282">
    <property type="entry name" value="HAGH_C"/>
</dbReference>
<evidence type="ECO:0000256" key="2">
    <source>
        <dbReference type="ARBA" id="ARBA00004963"/>
    </source>
</evidence>
<evidence type="ECO:0000259" key="8">
    <source>
        <dbReference type="SMART" id="SM00849"/>
    </source>
</evidence>
<dbReference type="GO" id="GO:0004416">
    <property type="term" value="F:hydroxyacylglutathione hydrolase activity"/>
    <property type="evidence" value="ECO:0007669"/>
    <property type="project" value="UniProtKB-UniRule"/>
</dbReference>
<dbReference type="Gene3D" id="3.60.15.10">
    <property type="entry name" value="Ribonuclease Z/Hydroxyacylglutathione hydrolase-like"/>
    <property type="match status" value="1"/>
</dbReference>
<dbReference type="GO" id="GO:0019243">
    <property type="term" value="P:methylglyoxal catabolic process to D-lactate via S-lactoyl-glutathione"/>
    <property type="evidence" value="ECO:0007669"/>
    <property type="project" value="UniProtKB-UniRule"/>
</dbReference>
<dbReference type="UniPathway" id="UPA00619">
    <property type="reaction ID" value="UER00676"/>
</dbReference>
<comment type="caution">
    <text evidence="9">The sequence shown here is derived from an EMBL/GenBank/DDBJ whole genome shotgun (WGS) entry which is preliminary data.</text>
</comment>
<dbReference type="PIRSF" id="PIRSF005457">
    <property type="entry name" value="Glx"/>
    <property type="match status" value="1"/>
</dbReference>
<dbReference type="EC" id="3.1.2.6" evidence="7"/>
<dbReference type="Pfam" id="PF16123">
    <property type="entry name" value="HAGH_C"/>
    <property type="match status" value="1"/>
</dbReference>
<dbReference type="InterPro" id="IPR001279">
    <property type="entry name" value="Metallo-B-lactamas"/>
</dbReference>
<dbReference type="SMART" id="SM00849">
    <property type="entry name" value="Lactamase_B"/>
    <property type="match status" value="1"/>
</dbReference>
<evidence type="ECO:0000256" key="1">
    <source>
        <dbReference type="ARBA" id="ARBA00001623"/>
    </source>
</evidence>
<proteinExistence type="inferred from homology"/>
<dbReference type="PANTHER" id="PTHR43705">
    <property type="entry name" value="HYDROXYACYLGLUTATHIONE HYDROLASE"/>
    <property type="match status" value="1"/>
</dbReference>
<dbReference type="SUPFAM" id="SSF56281">
    <property type="entry name" value="Metallo-hydrolase/oxidoreductase"/>
    <property type="match status" value="1"/>
</dbReference>
<feature type="binding site" evidence="7">
    <location>
        <position position="56"/>
    </location>
    <ligand>
        <name>Zn(2+)</name>
        <dbReference type="ChEBI" id="CHEBI:29105"/>
        <label>1</label>
    </ligand>
</feature>
<keyword evidence="4 7" id="KW-0479">Metal-binding</keyword>
<comment type="pathway">
    <text evidence="2 7">Secondary metabolite metabolism; methylglyoxal degradation; (R)-lactate from methylglyoxal: step 2/2.</text>
</comment>
<evidence type="ECO:0000256" key="5">
    <source>
        <dbReference type="ARBA" id="ARBA00022801"/>
    </source>
</evidence>
<feature type="binding site" evidence="7">
    <location>
        <position position="54"/>
    </location>
    <ligand>
        <name>Zn(2+)</name>
        <dbReference type="ChEBI" id="CHEBI:29105"/>
        <label>1</label>
    </ligand>
</feature>
<dbReference type="RefSeq" id="WP_155450130.1">
    <property type="nucleotide sequence ID" value="NZ_WNKT01000020.1"/>
</dbReference>
<evidence type="ECO:0000313" key="9">
    <source>
        <dbReference type="EMBL" id="MTW21546.1"/>
    </source>
</evidence>
<comment type="cofactor">
    <cofactor evidence="7">
        <name>Zn(2+)</name>
        <dbReference type="ChEBI" id="CHEBI:29105"/>
    </cofactor>
    <text evidence="7">Binds 2 Zn(2+) ions per subunit.</text>
</comment>
<dbReference type="Proteomes" id="UP000434044">
    <property type="component" value="Unassembled WGS sequence"/>
</dbReference>
<evidence type="ECO:0000313" key="10">
    <source>
        <dbReference type="Proteomes" id="UP000434044"/>
    </source>
</evidence>
<dbReference type="OrthoDB" id="9802248at2"/>
<feature type="binding site" evidence="7">
    <location>
        <position position="59"/>
    </location>
    <ligand>
        <name>Zn(2+)</name>
        <dbReference type="ChEBI" id="CHEBI:29105"/>
        <label>2</label>
    </ligand>
</feature>
<feature type="binding site" evidence="7">
    <location>
        <position position="130"/>
    </location>
    <ligand>
        <name>Zn(2+)</name>
        <dbReference type="ChEBI" id="CHEBI:29105"/>
        <label>1</label>
    </ligand>
</feature>